<protein>
    <submittedName>
        <fullName evidence="1">Uncharacterized protein</fullName>
    </submittedName>
</protein>
<dbReference type="AlphaFoldDB" id="A0A2Z7BHG3"/>
<dbReference type="Proteomes" id="UP000250235">
    <property type="component" value="Unassembled WGS sequence"/>
</dbReference>
<dbReference type="EMBL" id="KV007506">
    <property type="protein sequence ID" value="KZV31421.1"/>
    <property type="molecule type" value="Genomic_DNA"/>
</dbReference>
<accession>A0A2Z7BHG3</accession>
<evidence type="ECO:0000313" key="1">
    <source>
        <dbReference type="EMBL" id="KZV31421.1"/>
    </source>
</evidence>
<evidence type="ECO:0000313" key="2">
    <source>
        <dbReference type="Proteomes" id="UP000250235"/>
    </source>
</evidence>
<keyword evidence="2" id="KW-1185">Reference proteome</keyword>
<proteinExistence type="predicted"/>
<reference evidence="1 2" key="1">
    <citation type="journal article" date="2015" name="Proc. Natl. Acad. Sci. U.S.A.">
        <title>The resurrection genome of Boea hygrometrica: A blueprint for survival of dehydration.</title>
        <authorList>
            <person name="Xiao L."/>
            <person name="Yang G."/>
            <person name="Zhang L."/>
            <person name="Yang X."/>
            <person name="Zhao S."/>
            <person name="Ji Z."/>
            <person name="Zhou Q."/>
            <person name="Hu M."/>
            <person name="Wang Y."/>
            <person name="Chen M."/>
            <person name="Xu Y."/>
            <person name="Jin H."/>
            <person name="Xiao X."/>
            <person name="Hu G."/>
            <person name="Bao F."/>
            <person name="Hu Y."/>
            <person name="Wan P."/>
            <person name="Li L."/>
            <person name="Deng X."/>
            <person name="Kuang T."/>
            <person name="Xiang C."/>
            <person name="Zhu J.K."/>
            <person name="Oliver M.J."/>
            <person name="He Y."/>
        </authorList>
    </citation>
    <scope>NUCLEOTIDE SEQUENCE [LARGE SCALE GENOMIC DNA]</scope>
    <source>
        <strain evidence="2">cv. XS01</strain>
    </source>
</reference>
<organism evidence="1 2">
    <name type="scientific">Dorcoceras hygrometricum</name>
    <dbReference type="NCBI Taxonomy" id="472368"/>
    <lineage>
        <taxon>Eukaryota</taxon>
        <taxon>Viridiplantae</taxon>
        <taxon>Streptophyta</taxon>
        <taxon>Embryophyta</taxon>
        <taxon>Tracheophyta</taxon>
        <taxon>Spermatophyta</taxon>
        <taxon>Magnoliopsida</taxon>
        <taxon>eudicotyledons</taxon>
        <taxon>Gunneridae</taxon>
        <taxon>Pentapetalae</taxon>
        <taxon>asterids</taxon>
        <taxon>lamiids</taxon>
        <taxon>Lamiales</taxon>
        <taxon>Gesneriaceae</taxon>
        <taxon>Didymocarpoideae</taxon>
        <taxon>Trichosporeae</taxon>
        <taxon>Loxocarpinae</taxon>
        <taxon>Dorcoceras</taxon>
    </lineage>
</organism>
<gene>
    <name evidence="1" type="ORF">F511_07986</name>
</gene>
<dbReference type="OrthoDB" id="1751168at2759"/>
<sequence>MATFVNNALQVNFDSVLSMTDKGMVNMFRTLEESRLIGFLGVSGLVYEHTLTLFFENGMFVNGEIVSIVSGAKVVISKERFENFFKLPSEGILGFSNLPTKTVVDEQDVSMTCAPFRSSSMKKYMKLEYRLLNDIMAESLTAKVGSFDADTVERFDIMVEIIVGF</sequence>
<name>A0A2Z7BHG3_9LAMI</name>